<sequence>MPAHGRATGVIVEIDDLRRDFNTFESEDIIQDLNEIFARYLMNYRSVSISIAGQRLDPEK</sequence>
<dbReference type="RefSeq" id="WP_310855232.1">
    <property type="nucleotide sequence ID" value="NZ_JAVLSD010000001.1"/>
</dbReference>
<proteinExistence type="predicted"/>
<accession>A0AAJ2GTN7</accession>
<comment type="caution">
    <text evidence="1">The sequence shown here is derived from an EMBL/GenBank/DDBJ whole genome shotgun (WGS) entry which is preliminary data.</text>
</comment>
<dbReference type="Proteomes" id="UP001268610">
    <property type="component" value="Unassembled WGS sequence"/>
</dbReference>
<reference evidence="1" key="1">
    <citation type="submission" date="2023-04" db="EMBL/GenBank/DDBJ databases">
        <title>Genomic characterization of faba bean (Vicia faba) microsymbionts in Mexican soils.</title>
        <authorList>
            <person name="Rivera Orduna F.N."/>
            <person name="Guevara-Luna J."/>
            <person name="Yan J."/>
            <person name="Arroyo-Herrera I."/>
            <person name="Li Y."/>
            <person name="Vasquez-Murrieta M.S."/>
            <person name="Wang E.T."/>
        </authorList>
    </citation>
    <scope>NUCLEOTIDE SEQUENCE</scope>
    <source>
        <strain evidence="1">CH26</strain>
    </source>
</reference>
<name>A0AAJ2GTN7_9HYPH</name>
<dbReference type="AlphaFoldDB" id="A0AAJ2GTN7"/>
<dbReference type="EMBL" id="JAVLSF010000010">
    <property type="protein sequence ID" value="MDR9774711.1"/>
    <property type="molecule type" value="Genomic_DNA"/>
</dbReference>
<organism evidence="1 2">
    <name type="scientific">Rhizobium hidalgonense</name>
    <dbReference type="NCBI Taxonomy" id="1538159"/>
    <lineage>
        <taxon>Bacteria</taxon>
        <taxon>Pseudomonadati</taxon>
        <taxon>Pseudomonadota</taxon>
        <taxon>Alphaproteobacteria</taxon>
        <taxon>Hyphomicrobiales</taxon>
        <taxon>Rhizobiaceae</taxon>
        <taxon>Rhizobium/Agrobacterium group</taxon>
        <taxon>Rhizobium</taxon>
    </lineage>
</organism>
<evidence type="ECO:0000313" key="2">
    <source>
        <dbReference type="Proteomes" id="UP001268610"/>
    </source>
</evidence>
<protein>
    <submittedName>
        <fullName evidence="1">Uncharacterized protein</fullName>
    </submittedName>
</protein>
<evidence type="ECO:0000313" key="1">
    <source>
        <dbReference type="EMBL" id="MDR9774711.1"/>
    </source>
</evidence>
<gene>
    <name evidence="1" type="ORF">RJJ65_19015</name>
</gene>